<proteinExistence type="predicted"/>
<accession>A0A432MGU3</accession>
<dbReference type="Pfam" id="PF13620">
    <property type="entry name" value="CarboxypepD_reg"/>
    <property type="match status" value="1"/>
</dbReference>
<dbReference type="InterPro" id="IPR008972">
    <property type="entry name" value="Cupredoxin"/>
</dbReference>
<keyword evidence="3" id="KW-1185">Reference proteome</keyword>
<name>A0A432MGU3_9BACT</name>
<dbReference type="Gene3D" id="2.60.40.420">
    <property type="entry name" value="Cupredoxins - blue copper proteins"/>
    <property type="match status" value="1"/>
</dbReference>
<dbReference type="SUPFAM" id="SSF49452">
    <property type="entry name" value="Starch-binding domain-like"/>
    <property type="match status" value="1"/>
</dbReference>
<dbReference type="Proteomes" id="UP000280296">
    <property type="component" value="Unassembled WGS sequence"/>
</dbReference>
<dbReference type="AlphaFoldDB" id="A0A432MGU3"/>
<organism evidence="2 3">
    <name type="scientific">Tautonia sociabilis</name>
    <dbReference type="NCBI Taxonomy" id="2080755"/>
    <lineage>
        <taxon>Bacteria</taxon>
        <taxon>Pseudomonadati</taxon>
        <taxon>Planctomycetota</taxon>
        <taxon>Planctomycetia</taxon>
        <taxon>Isosphaerales</taxon>
        <taxon>Isosphaeraceae</taxon>
        <taxon>Tautonia</taxon>
    </lineage>
</organism>
<sequence>MAMLRLRGRPGWATPILLAFALTAALGSSPDDLPGEEANLLGEVRGIVSYSGPLLDPIPNFEAASRRDPIEVDPQTLGLKDAVAWLEGVPSREDDDREGAEEPIEVDQVNFEFIPHVLAVEAGRPVAFLNNDVANHGVTASSRDARNRFNVTTPPGGSYTHRFRASRQPVAVGCPVHAAMSAWVFVFDHPYFAITGEDGSFLIPDVPPGRYTLHVRHVEGGMTDRRPVVVEPGGPTRLRIAFDGDDLNPATSRDPSG</sequence>
<gene>
    <name evidence="2" type="ORF">TsocGM_17345</name>
</gene>
<dbReference type="InterPro" id="IPR013784">
    <property type="entry name" value="Carb-bd-like_fold"/>
</dbReference>
<evidence type="ECO:0000313" key="3">
    <source>
        <dbReference type="Proteomes" id="UP000280296"/>
    </source>
</evidence>
<protein>
    <recommendedName>
        <fullName evidence="4">Rhamnogalacturonan lyase domain-containing protein</fullName>
    </recommendedName>
</protein>
<dbReference type="GO" id="GO:0030246">
    <property type="term" value="F:carbohydrate binding"/>
    <property type="evidence" value="ECO:0007669"/>
    <property type="project" value="InterPro"/>
</dbReference>
<dbReference type="RefSeq" id="WP_126726724.1">
    <property type="nucleotide sequence ID" value="NZ_RYZH01000035.1"/>
</dbReference>
<keyword evidence="1" id="KW-0732">Signal</keyword>
<dbReference type="SUPFAM" id="SSF49503">
    <property type="entry name" value="Cupredoxins"/>
    <property type="match status" value="1"/>
</dbReference>
<dbReference type="OrthoDB" id="274610at2"/>
<evidence type="ECO:0000256" key="1">
    <source>
        <dbReference type="SAM" id="SignalP"/>
    </source>
</evidence>
<dbReference type="EMBL" id="RYZH01000035">
    <property type="protein sequence ID" value="RUL85933.1"/>
    <property type="molecule type" value="Genomic_DNA"/>
</dbReference>
<evidence type="ECO:0000313" key="2">
    <source>
        <dbReference type="EMBL" id="RUL85933.1"/>
    </source>
</evidence>
<comment type="caution">
    <text evidence="2">The sequence shown here is derived from an EMBL/GenBank/DDBJ whole genome shotgun (WGS) entry which is preliminary data.</text>
</comment>
<reference evidence="2 3" key="1">
    <citation type="submission" date="2018-12" db="EMBL/GenBank/DDBJ databases">
        <authorList>
            <person name="Toschakov S.V."/>
        </authorList>
    </citation>
    <scope>NUCLEOTIDE SEQUENCE [LARGE SCALE GENOMIC DNA]</scope>
    <source>
        <strain evidence="2 3">GM2012</strain>
    </source>
</reference>
<feature type="signal peptide" evidence="1">
    <location>
        <begin position="1"/>
        <end position="24"/>
    </location>
</feature>
<reference evidence="2 3" key="2">
    <citation type="submission" date="2019-01" db="EMBL/GenBank/DDBJ databases">
        <title>Tautonia sociabilis, a novel thermotolerant planctomycete of Isosphaeraceae family, isolated from a 4000 m deep subterranean habitat.</title>
        <authorList>
            <person name="Kovaleva O.L."/>
            <person name="Elcheninov A.G."/>
            <person name="Van Heerden E."/>
            <person name="Toshchakov S.V."/>
            <person name="Novikov A."/>
            <person name="Bonch-Osmolovskaya E.A."/>
            <person name="Kublanov I.V."/>
        </authorList>
    </citation>
    <scope>NUCLEOTIDE SEQUENCE [LARGE SCALE GENOMIC DNA]</scope>
    <source>
        <strain evidence="2 3">GM2012</strain>
    </source>
</reference>
<feature type="chain" id="PRO_5018979520" description="Rhamnogalacturonan lyase domain-containing protein" evidence="1">
    <location>
        <begin position="25"/>
        <end position="257"/>
    </location>
</feature>
<evidence type="ECO:0008006" key="4">
    <source>
        <dbReference type="Google" id="ProtNLM"/>
    </source>
</evidence>